<evidence type="ECO:0000313" key="3">
    <source>
        <dbReference type="EMBL" id="SVC20157.1"/>
    </source>
</evidence>
<keyword evidence="1" id="KW-0677">Repeat</keyword>
<dbReference type="AlphaFoldDB" id="A0A382KAV1"/>
<dbReference type="InterPro" id="IPR050310">
    <property type="entry name" value="VPS10-sortilin"/>
</dbReference>
<dbReference type="EMBL" id="UINC01078765">
    <property type="protein sequence ID" value="SVC20157.1"/>
    <property type="molecule type" value="Genomic_DNA"/>
</dbReference>
<feature type="non-terminal residue" evidence="3">
    <location>
        <position position="276"/>
    </location>
</feature>
<dbReference type="InterPro" id="IPR031778">
    <property type="entry name" value="Sortilin_N"/>
</dbReference>
<organism evidence="3">
    <name type="scientific">marine metagenome</name>
    <dbReference type="NCBI Taxonomy" id="408172"/>
    <lineage>
        <taxon>unclassified sequences</taxon>
        <taxon>metagenomes</taxon>
        <taxon>ecological metagenomes</taxon>
    </lineage>
</organism>
<dbReference type="Gene3D" id="2.130.10.10">
    <property type="entry name" value="YVTN repeat-like/Quinoprotein amine dehydrogenase"/>
    <property type="match status" value="2"/>
</dbReference>
<reference evidence="3" key="1">
    <citation type="submission" date="2018-05" db="EMBL/GenBank/DDBJ databases">
        <authorList>
            <person name="Lanie J.A."/>
            <person name="Ng W.-L."/>
            <person name="Kazmierczak K.M."/>
            <person name="Andrzejewski T.M."/>
            <person name="Davidsen T.M."/>
            <person name="Wayne K.J."/>
            <person name="Tettelin H."/>
            <person name="Glass J.I."/>
            <person name="Rusch D."/>
            <person name="Podicherti R."/>
            <person name="Tsui H.-C.T."/>
            <person name="Winkler M.E."/>
        </authorList>
    </citation>
    <scope>NUCLEOTIDE SEQUENCE</scope>
</reference>
<sequence>MFARKCTIFEILSIGAFLCAPALADDISIGLFDELKFRHVGPEGNRTIAAAGIPGDPQTYYIGAASGGLWKTSDGGLTWDAVFDDQDVSSVGAVAVSRSDSNIVWAGTGETNVRSSISIGNGVYKSVDGGETWQHKGLTETARIGRIIIHPEDPDIVYVAGLGTAYGPQEERGIFRTSDGGETWERVLFTDPGTGGIEITMHPDDPDTLIAGMWPIHIRTWGRYSGGPNGGLYKTSDGGESWNKLTNGLPHGDIGNVSVTYAPSDPNNVYALIETD</sequence>
<protein>
    <recommendedName>
        <fullName evidence="2">Sortilin N-terminal domain-containing protein</fullName>
    </recommendedName>
</protein>
<dbReference type="PANTHER" id="PTHR12106">
    <property type="entry name" value="SORTILIN RELATED"/>
    <property type="match status" value="1"/>
</dbReference>
<dbReference type="Pfam" id="PF15902">
    <property type="entry name" value="Sortilin-Vps10"/>
    <property type="match status" value="1"/>
</dbReference>
<name>A0A382KAV1_9ZZZZ</name>
<evidence type="ECO:0000259" key="2">
    <source>
        <dbReference type="Pfam" id="PF15902"/>
    </source>
</evidence>
<evidence type="ECO:0000256" key="1">
    <source>
        <dbReference type="ARBA" id="ARBA00022737"/>
    </source>
</evidence>
<dbReference type="InterPro" id="IPR015943">
    <property type="entry name" value="WD40/YVTN_repeat-like_dom_sf"/>
</dbReference>
<feature type="domain" description="Sortilin N-terminal" evidence="2">
    <location>
        <begin position="123"/>
        <end position="248"/>
    </location>
</feature>
<gene>
    <name evidence="3" type="ORF">METZ01_LOCUS273011</name>
</gene>
<accession>A0A382KAV1</accession>
<dbReference type="SUPFAM" id="SSF110296">
    <property type="entry name" value="Oligoxyloglucan reducing end-specific cellobiohydrolase"/>
    <property type="match status" value="1"/>
</dbReference>
<dbReference type="CDD" id="cd15482">
    <property type="entry name" value="Sialidase_non-viral"/>
    <property type="match status" value="1"/>
</dbReference>
<proteinExistence type="predicted"/>
<dbReference type="PANTHER" id="PTHR12106:SF27">
    <property type="entry name" value="SORTILIN-RELATED RECEPTOR"/>
    <property type="match status" value="1"/>
</dbReference>